<dbReference type="OrthoDB" id="9799456at2"/>
<comment type="caution">
    <text evidence="2">The sequence shown here is derived from an EMBL/GenBank/DDBJ whole genome shotgun (WGS) entry which is preliminary data.</text>
</comment>
<protein>
    <recommendedName>
        <fullName evidence="4">DUF983 domain-containing protein</fullName>
    </recommendedName>
</protein>
<dbReference type="Proteomes" id="UP000321058">
    <property type="component" value="Unassembled WGS sequence"/>
</dbReference>
<keyword evidence="1" id="KW-0472">Membrane</keyword>
<dbReference type="RefSeq" id="WP_147147301.1">
    <property type="nucleotide sequence ID" value="NZ_BKAJ01000021.1"/>
</dbReference>
<feature type="transmembrane region" description="Helical" evidence="1">
    <location>
        <begin position="84"/>
        <end position="103"/>
    </location>
</feature>
<keyword evidence="3" id="KW-1185">Reference proteome</keyword>
<evidence type="ECO:0000256" key="1">
    <source>
        <dbReference type="SAM" id="Phobius"/>
    </source>
</evidence>
<keyword evidence="1" id="KW-1133">Transmembrane helix</keyword>
<organism evidence="2 3">
    <name type="scientific">Reyranella soli</name>
    <dbReference type="NCBI Taxonomy" id="1230389"/>
    <lineage>
        <taxon>Bacteria</taxon>
        <taxon>Pseudomonadati</taxon>
        <taxon>Pseudomonadota</taxon>
        <taxon>Alphaproteobacteria</taxon>
        <taxon>Hyphomicrobiales</taxon>
        <taxon>Reyranellaceae</taxon>
        <taxon>Reyranella</taxon>
    </lineage>
</organism>
<reference evidence="2 3" key="1">
    <citation type="submission" date="2019-07" db="EMBL/GenBank/DDBJ databases">
        <title>Whole genome shotgun sequence of Reyranella soli NBRC 108950.</title>
        <authorList>
            <person name="Hosoyama A."/>
            <person name="Uohara A."/>
            <person name="Ohji S."/>
            <person name="Ichikawa N."/>
        </authorList>
    </citation>
    <scope>NUCLEOTIDE SEQUENCE [LARGE SCALE GENOMIC DNA]</scope>
    <source>
        <strain evidence="2 3">NBRC 108950</strain>
    </source>
</reference>
<accession>A0A512N527</accession>
<gene>
    <name evidence="2" type="ORF">RSO01_12520</name>
</gene>
<evidence type="ECO:0008006" key="4">
    <source>
        <dbReference type="Google" id="ProtNLM"/>
    </source>
</evidence>
<dbReference type="Pfam" id="PF06170">
    <property type="entry name" value="DUF983"/>
    <property type="match status" value="1"/>
</dbReference>
<evidence type="ECO:0000313" key="2">
    <source>
        <dbReference type="EMBL" id="GEP54086.1"/>
    </source>
</evidence>
<name>A0A512N527_9HYPH</name>
<keyword evidence="1" id="KW-0812">Transmembrane</keyword>
<evidence type="ECO:0000313" key="3">
    <source>
        <dbReference type="Proteomes" id="UP000321058"/>
    </source>
</evidence>
<sequence length="134" mass="14825">MNEERSPDIWTCLWRGWRGRCPRCGAGSLFSSFLKMRSHCPACELGLEPFRADDAPAYFTIFAVGHIVVPLVLVFERYGGEPPLWVHAALWLPLSVVLALLLLPRIKGAVIALLWAHRIAAPKPSTTGSYDPSA</sequence>
<dbReference type="EMBL" id="BKAJ01000021">
    <property type="protein sequence ID" value="GEP54086.1"/>
    <property type="molecule type" value="Genomic_DNA"/>
</dbReference>
<dbReference type="AlphaFoldDB" id="A0A512N527"/>
<proteinExistence type="predicted"/>
<feature type="transmembrane region" description="Helical" evidence="1">
    <location>
        <begin position="57"/>
        <end position="78"/>
    </location>
</feature>
<dbReference type="InterPro" id="IPR009325">
    <property type="entry name" value="DUF983"/>
</dbReference>